<dbReference type="InterPro" id="IPR036640">
    <property type="entry name" value="ABC1_TM_sf"/>
</dbReference>
<dbReference type="InterPro" id="IPR003593">
    <property type="entry name" value="AAA+_ATPase"/>
</dbReference>
<comment type="subcellular location">
    <subcellularLocation>
        <location evidence="1">Cell membrane</location>
        <topology evidence="1">Multi-pass membrane protein</topology>
    </subcellularLocation>
</comment>
<dbReference type="InterPro" id="IPR005074">
    <property type="entry name" value="Peptidase_C39"/>
</dbReference>
<dbReference type="SMART" id="SM00382">
    <property type="entry name" value="AAA"/>
    <property type="match status" value="1"/>
</dbReference>
<dbReference type="PROSITE" id="PS50893">
    <property type="entry name" value="ABC_TRANSPORTER_2"/>
    <property type="match status" value="1"/>
</dbReference>
<evidence type="ECO:0000256" key="1">
    <source>
        <dbReference type="ARBA" id="ARBA00004651"/>
    </source>
</evidence>
<evidence type="ECO:0000259" key="10">
    <source>
        <dbReference type="PROSITE" id="PS50893"/>
    </source>
</evidence>
<reference evidence="14" key="1">
    <citation type="journal article" date="2019" name="Int. J. Syst. Evol. Microbiol.">
        <title>The Global Catalogue of Microorganisms (GCM) 10K type strain sequencing project: providing services to taxonomists for standard genome sequencing and annotation.</title>
        <authorList>
            <consortium name="The Broad Institute Genomics Platform"/>
            <consortium name="The Broad Institute Genome Sequencing Center for Infectious Disease"/>
            <person name="Wu L."/>
            <person name="Ma J."/>
        </authorList>
    </citation>
    <scope>NUCLEOTIDE SEQUENCE [LARGE SCALE GENOMIC DNA]</scope>
    <source>
        <strain evidence="14">CCUG 62114</strain>
    </source>
</reference>
<evidence type="ECO:0000256" key="4">
    <source>
        <dbReference type="ARBA" id="ARBA00022840"/>
    </source>
</evidence>
<dbReference type="SUPFAM" id="SSF90123">
    <property type="entry name" value="ABC transporter transmembrane region"/>
    <property type="match status" value="1"/>
</dbReference>
<feature type="transmembrane region" description="Helical" evidence="9">
    <location>
        <begin position="311"/>
        <end position="329"/>
    </location>
</feature>
<feature type="domain" description="ABC transmembrane type-1" evidence="11">
    <location>
        <begin position="174"/>
        <end position="453"/>
    </location>
</feature>
<dbReference type="Pfam" id="PF00005">
    <property type="entry name" value="ABC_tran"/>
    <property type="match status" value="1"/>
</dbReference>
<keyword evidence="3" id="KW-0547">Nucleotide-binding</keyword>
<feature type="domain" description="Peptidase C39" evidence="12">
    <location>
        <begin position="7"/>
        <end position="127"/>
    </location>
</feature>
<keyword evidence="4" id="KW-0067">ATP-binding</keyword>
<dbReference type="PROSITE" id="PS50990">
    <property type="entry name" value="PEPTIDASE_C39"/>
    <property type="match status" value="1"/>
</dbReference>
<evidence type="ECO:0000256" key="8">
    <source>
        <dbReference type="ARBA" id="ARBA00043264"/>
    </source>
</evidence>
<feature type="domain" description="ABC transporter" evidence="10">
    <location>
        <begin position="485"/>
        <end position="720"/>
    </location>
</feature>
<dbReference type="Gene3D" id="3.90.70.10">
    <property type="entry name" value="Cysteine proteinases"/>
    <property type="match status" value="1"/>
</dbReference>
<evidence type="ECO:0000259" key="11">
    <source>
        <dbReference type="PROSITE" id="PS50929"/>
    </source>
</evidence>
<dbReference type="RefSeq" id="WP_377714723.1">
    <property type="nucleotide sequence ID" value="NZ_JBHTJM010000006.1"/>
</dbReference>
<keyword evidence="7 9" id="KW-0472">Membrane</keyword>
<organism evidence="13 14">
    <name type="scientific">Pseudofulvibacter geojedonensis</name>
    <dbReference type="NCBI Taxonomy" id="1123758"/>
    <lineage>
        <taxon>Bacteria</taxon>
        <taxon>Pseudomonadati</taxon>
        <taxon>Bacteroidota</taxon>
        <taxon>Flavobacteriia</taxon>
        <taxon>Flavobacteriales</taxon>
        <taxon>Flavobacteriaceae</taxon>
        <taxon>Pseudofulvibacter</taxon>
    </lineage>
</organism>
<dbReference type="PANTHER" id="PTHR24221">
    <property type="entry name" value="ATP-BINDING CASSETTE SUB-FAMILY B"/>
    <property type="match status" value="1"/>
</dbReference>
<keyword evidence="8" id="KW-0080">Bacteriocin transport</keyword>
<gene>
    <name evidence="13" type="ORF">ACFQ1O_06890</name>
</gene>
<evidence type="ECO:0000256" key="9">
    <source>
        <dbReference type="SAM" id="Phobius"/>
    </source>
</evidence>
<dbReference type="PANTHER" id="PTHR24221:SF654">
    <property type="entry name" value="ATP-BINDING CASSETTE SUB-FAMILY B MEMBER 6"/>
    <property type="match status" value="1"/>
</dbReference>
<proteinExistence type="predicted"/>
<keyword evidence="5" id="KW-0813">Transport</keyword>
<dbReference type="CDD" id="cd18571">
    <property type="entry name" value="ABC_6TM_peptidase_like"/>
    <property type="match status" value="1"/>
</dbReference>
<dbReference type="SUPFAM" id="SSF52540">
    <property type="entry name" value="P-loop containing nucleoside triphosphate hydrolases"/>
    <property type="match status" value="1"/>
</dbReference>
<evidence type="ECO:0000313" key="14">
    <source>
        <dbReference type="Proteomes" id="UP001596997"/>
    </source>
</evidence>
<dbReference type="Pfam" id="PF03412">
    <property type="entry name" value="Peptidase_C39"/>
    <property type="match status" value="1"/>
</dbReference>
<keyword evidence="5" id="KW-0653">Protein transport</keyword>
<dbReference type="InterPro" id="IPR027417">
    <property type="entry name" value="P-loop_NTPase"/>
</dbReference>
<keyword evidence="14" id="KW-1185">Reference proteome</keyword>
<protein>
    <submittedName>
        <fullName evidence="13">Peptidase domain-containing ABC transporter</fullName>
    </submittedName>
</protein>
<dbReference type="CDD" id="cd02418">
    <property type="entry name" value="Peptidase_C39B"/>
    <property type="match status" value="1"/>
</dbReference>
<evidence type="ECO:0000313" key="13">
    <source>
        <dbReference type="EMBL" id="MFD0963726.1"/>
    </source>
</evidence>
<evidence type="ECO:0000256" key="7">
    <source>
        <dbReference type="ARBA" id="ARBA00023136"/>
    </source>
</evidence>
<dbReference type="Gene3D" id="3.40.50.300">
    <property type="entry name" value="P-loop containing nucleotide triphosphate hydrolases"/>
    <property type="match status" value="1"/>
</dbReference>
<name>A0ABW3I1I6_9FLAO</name>
<feature type="transmembrane region" description="Helical" evidence="9">
    <location>
        <begin position="171"/>
        <end position="191"/>
    </location>
</feature>
<dbReference type="InterPro" id="IPR003439">
    <property type="entry name" value="ABC_transporter-like_ATP-bd"/>
</dbReference>
<dbReference type="EMBL" id="JBHTJM010000006">
    <property type="protein sequence ID" value="MFD0963726.1"/>
    <property type="molecule type" value="Genomic_DNA"/>
</dbReference>
<dbReference type="Proteomes" id="UP001596997">
    <property type="component" value="Unassembled WGS sequence"/>
</dbReference>
<evidence type="ECO:0000256" key="5">
    <source>
        <dbReference type="ARBA" id="ARBA00022927"/>
    </source>
</evidence>
<dbReference type="InterPro" id="IPR011527">
    <property type="entry name" value="ABC1_TM_dom"/>
</dbReference>
<dbReference type="InterPro" id="IPR039421">
    <property type="entry name" value="Type_1_exporter"/>
</dbReference>
<dbReference type="Pfam" id="PF00664">
    <property type="entry name" value="ABC_membrane"/>
    <property type="match status" value="1"/>
</dbReference>
<accession>A0ABW3I1I6</accession>
<feature type="transmembrane region" description="Helical" evidence="9">
    <location>
        <begin position="287"/>
        <end position="305"/>
    </location>
</feature>
<comment type="caution">
    <text evidence="13">The sequence shown here is derived from an EMBL/GenBank/DDBJ whole genome shotgun (WGS) entry which is preliminary data.</text>
</comment>
<sequence length="725" mass="83098">MFPSYIQSEAKDCGPSCLKIVAKHYGKNCDIEYVRTISETTRGGTSLTSLIKAAESLGFDAVGVKENFNTLKEEIPLPALAHWNQEHFVVIYKITDKYVYISDPELGRVKYKIQTFLEHWLDEESLKGDQEGILLLLCPGENFDELKEEGDFGKQTKDFLKLHLFKYKRSFVKILGLVLLISVLELAFPYITQQIIDKGVQTKDVPFIYLAAVAYIVAFIGYKTANIVRNWIIIKLSMKFNISLISDFIKKLTILPISYYDSKLSGDIFQRISDHDNLEKFFTSNSVVALFSILNILIFSGLFLWYDIDVFLIFAVGTIVHVSWVLLFFNKRKVLDFKYFSIKTKENNKIIELINGMQDIKLNAYDEVKKNEWKKIREQLYKRDMESMKVEQFQLDGASFINEIKNISIIILSSILVVNNNMTFGTLLAVSYVIGHLSSPIEKIVLFLNNIQDVKLGLRRIMEIHNKKNEGDDMMFKKEFSIGDIVLENIDYRYTGTSKNVLNNISFTIPKNKTTAIVGPSGSGKSTILKLLLKFYDYNSGVIRVGDSLIQDFDFEAWRNKCGVVMQEGFIFNDSIENNIVIAQERDQERLEEACRMSNIKSFIEELPLNYATKIGEDGLDLSTGQKQRILMARAIYKNPEFLLFDEATSALDAKNEKQISKNLESFFKDRTVLLIAHRLSTVKNADQIIVLSESGTIVEIGNHTELLQNRGYYHNLVKNQLEMN</sequence>
<evidence type="ECO:0000256" key="6">
    <source>
        <dbReference type="ARBA" id="ARBA00022989"/>
    </source>
</evidence>
<evidence type="ECO:0000256" key="2">
    <source>
        <dbReference type="ARBA" id="ARBA00022692"/>
    </source>
</evidence>
<dbReference type="PROSITE" id="PS50929">
    <property type="entry name" value="ABC_TM1F"/>
    <property type="match status" value="1"/>
</dbReference>
<keyword evidence="2 9" id="KW-0812">Transmembrane</keyword>
<dbReference type="Gene3D" id="1.20.1560.10">
    <property type="entry name" value="ABC transporter type 1, transmembrane domain"/>
    <property type="match status" value="1"/>
</dbReference>
<feature type="transmembrane region" description="Helical" evidence="9">
    <location>
        <begin position="206"/>
        <end position="225"/>
    </location>
</feature>
<keyword evidence="6 9" id="KW-1133">Transmembrane helix</keyword>
<evidence type="ECO:0000259" key="12">
    <source>
        <dbReference type="PROSITE" id="PS50990"/>
    </source>
</evidence>
<feature type="transmembrane region" description="Helical" evidence="9">
    <location>
        <begin position="409"/>
        <end position="434"/>
    </location>
</feature>
<evidence type="ECO:0000256" key="3">
    <source>
        <dbReference type="ARBA" id="ARBA00022741"/>
    </source>
</evidence>